<dbReference type="InterPro" id="IPR035901">
    <property type="entry name" value="GIY-YIG_endonuc_sf"/>
</dbReference>
<dbReference type="SUPFAM" id="SSF52540">
    <property type="entry name" value="P-loop containing nucleoside triphosphate hydrolases"/>
    <property type="match status" value="1"/>
</dbReference>
<dbReference type="InterPro" id="IPR013087">
    <property type="entry name" value="Znf_C2H2_type"/>
</dbReference>
<evidence type="ECO:0000256" key="9">
    <source>
        <dbReference type="ARBA" id="ARBA00022801"/>
    </source>
</evidence>
<feature type="compositionally biased region" description="Low complexity" evidence="13">
    <location>
        <begin position="1"/>
        <end position="13"/>
    </location>
</feature>
<dbReference type="GO" id="GO:0046872">
    <property type="term" value="F:metal ion binding"/>
    <property type="evidence" value="ECO:0007669"/>
    <property type="project" value="UniProtKB-KW"/>
</dbReference>
<dbReference type="PROSITE" id="PS00028">
    <property type="entry name" value="ZINC_FINGER_C2H2_1"/>
    <property type="match status" value="1"/>
</dbReference>
<dbReference type="InterPro" id="IPR036925">
    <property type="entry name" value="TIF_IF2_dom3_sf"/>
</dbReference>
<dbReference type="Gene3D" id="3.40.1440.10">
    <property type="entry name" value="GIY-YIG endonuclease"/>
    <property type="match status" value="1"/>
</dbReference>
<keyword evidence="9" id="KW-0378">Hydrolase</keyword>
<evidence type="ECO:0000256" key="10">
    <source>
        <dbReference type="ARBA" id="ARBA00022917"/>
    </source>
</evidence>
<dbReference type="PROSITE" id="PS51722">
    <property type="entry name" value="G_TR_2"/>
    <property type="match status" value="1"/>
</dbReference>
<name>H2KS81_CLOSI</name>
<dbReference type="PRINTS" id="PR00315">
    <property type="entry name" value="ELONGATNFCT"/>
</dbReference>
<evidence type="ECO:0000256" key="12">
    <source>
        <dbReference type="ARBA" id="ARBA00032478"/>
    </source>
</evidence>
<dbReference type="GO" id="GO:0005739">
    <property type="term" value="C:mitochondrion"/>
    <property type="evidence" value="ECO:0007669"/>
    <property type="project" value="TreeGrafter"/>
</dbReference>
<evidence type="ECO:0000313" key="16">
    <source>
        <dbReference type="Proteomes" id="UP000008909"/>
    </source>
</evidence>
<feature type="region of interest" description="Disordered" evidence="13">
    <location>
        <begin position="193"/>
        <end position="229"/>
    </location>
</feature>
<comment type="similarity">
    <text evidence="2">Belongs to the TRAFAC class translation factor GTPase superfamily. Classic translation factor GTPase family. IF-2 subfamily.</text>
</comment>
<evidence type="ECO:0000313" key="15">
    <source>
        <dbReference type="EMBL" id="GAA38807.2"/>
    </source>
</evidence>
<dbReference type="PANTHER" id="PTHR43381">
    <property type="entry name" value="TRANSLATION INITIATION FACTOR IF-2-RELATED"/>
    <property type="match status" value="1"/>
</dbReference>
<keyword evidence="10" id="KW-0648">Protein biosynthesis</keyword>
<gene>
    <name evidence="15" type="ORF">CLF_108453</name>
</gene>
<evidence type="ECO:0000256" key="4">
    <source>
        <dbReference type="ARBA" id="ARBA00013824"/>
    </source>
</evidence>
<feature type="compositionally biased region" description="Basic residues" evidence="13">
    <location>
        <begin position="144"/>
        <end position="154"/>
    </location>
</feature>
<dbReference type="PANTHER" id="PTHR43381:SF4">
    <property type="entry name" value="EUKARYOTIC TRANSLATION INITIATION FACTOR 5B"/>
    <property type="match status" value="1"/>
</dbReference>
<dbReference type="GO" id="GO:0005525">
    <property type="term" value="F:GTP binding"/>
    <property type="evidence" value="ECO:0007669"/>
    <property type="project" value="UniProtKB-KW"/>
</dbReference>
<dbReference type="SUPFAM" id="SSF52156">
    <property type="entry name" value="Initiation factor IF2/eIF5b, domain 3"/>
    <property type="match status" value="1"/>
</dbReference>
<comment type="subcellular location">
    <subcellularLocation>
        <location evidence="1">Cytoplasm</location>
    </subcellularLocation>
</comment>
<dbReference type="InterPro" id="IPR000795">
    <property type="entry name" value="T_Tr_GTP-bd_dom"/>
</dbReference>
<keyword evidence="5" id="KW-0963">Cytoplasm</keyword>
<dbReference type="NCBIfam" id="TIGR00231">
    <property type="entry name" value="small_GTP"/>
    <property type="match status" value="1"/>
</dbReference>
<feature type="region of interest" description="Disordered" evidence="13">
    <location>
        <begin position="1"/>
        <end position="180"/>
    </location>
</feature>
<dbReference type="FunFam" id="3.40.50.300:FF:000112">
    <property type="entry name" value="Eukaryotic translation initiation factor 5B"/>
    <property type="match status" value="1"/>
</dbReference>
<dbReference type="Pfam" id="PF14578">
    <property type="entry name" value="GTP_EFTU_D4"/>
    <property type="match status" value="1"/>
</dbReference>
<dbReference type="CDD" id="cd03703">
    <property type="entry name" value="aeIF5B_II"/>
    <property type="match status" value="1"/>
</dbReference>
<evidence type="ECO:0000256" key="5">
    <source>
        <dbReference type="ARBA" id="ARBA00022490"/>
    </source>
</evidence>
<proteinExistence type="inferred from homology"/>
<evidence type="ECO:0000259" key="14">
    <source>
        <dbReference type="PROSITE" id="PS51722"/>
    </source>
</evidence>
<feature type="compositionally biased region" description="Basic residues" evidence="13">
    <location>
        <begin position="14"/>
        <end position="23"/>
    </location>
</feature>
<dbReference type="CDD" id="cd16266">
    <property type="entry name" value="IF2_aeIF5B_IV"/>
    <property type="match status" value="1"/>
</dbReference>
<dbReference type="InterPro" id="IPR009000">
    <property type="entry name" value="Transl_B-barrel_sf"/>
</dbReference>
<dbReference type="AlphaFoldDB" id="H2KS81"/>
<keyword evidence="8" id="KW-0547">Nucleotide-binding</keyword>
<feature type="compositionally biased region" description="Basic and acidic residues" evidence="13">
    <location>
        <begin position="24"/>
        <end position="122"/>
    </location>
</feature>
<sequence length="1054" mass="119390">MPGASAAGEGSQASKKKDKKKPVKKEVKQTKEEAKEKKVSKQLAKIKEEIARRREEEERIRREQEEEERRLEEEQRKREEQEAKERELRERRKQKEKERKQRLKEEGKLLTDKQKVDRRKVLELLQARGIDVPDDKNADDRKKPQYAKLKKKSNLPKDSKIEDTTPVETKQTEEESQENQILSSWELMADALNGTTDGPVRLTSGSSAETPEDDVRREPGEAFSHSEVVLSEEEKEKLIEAAKKRILERHLTYEANRSEQKLRAGVICVLGHVDTGKTKILDKLRNTNVQDREAGGITQQIGATNVPLENIKIATKMCPYFHIDQLRVPGLLIIDTPGHESFSNLRVRGSSLCDLAILVVDLMHGLEEQTKESIRILRSRKTPFVVALNKIDRLYGWNSNPTQDVQTTLKNQEQMTKNDFDDHFKKVIQDFALMELNVKLFYENDNPDEFISMVPTSAHTGDGMGDLLSALCMHLQDRLAKRLAFSEELHASVMEVKELHGLGTTIDVIVVNGYLHEGDTIVLAGQEGPIATQVRGLLQPAPMAELRVKGTYQHMKEIKGAQGVKLIAKDLDKALAGLPLYVATDMGEELYFKEEVCRGLKEALKAIAVAPVGVYVVASTLGSLESLLVYLKSVEIPYAGINIGTVHKKDVMKASVMVEREPKWAVILAFDVKIDRDAQKLAADLNVRIFTSEIIYRLQTQMEEYIEDLKRGNRRKHRDLAVYPCKLRILPDMVFNKRAPIVVGVHIEAGVLRENTPICVPSRECVHLGRVFSIEFNHKPLQEARTGQEVCIRIDPLDGETPKLYGRHFDHNDLLVSKGASVDYSPRAQLVDFSWPSWACDSCDNLVGGPVLSGSQTKANQGYPASLIRRQLRRVLVPVEKPKREWLGTAVIPYKPGTSETIRRILNTANIRVGFQRGNTLRSALVQLKDRLPANRTRDCVYKIKCSDCIKVYIGQTARELHTRIVEHKRKINKPPRNADEYRALLKDSAIAEHALDTGHKIDLENVEVLRRGLRSTSQRLMAEAVEIAKHPSVNRIEGVELARVWRTVLDQSS</sequence>
<dbReference type="Gene3D" id="2.40.30.10">
    <property type="entry name" value="Translation factors"/>
    <property type="match status" value="2"/>
</dbReference>
<dbReference type="EMBL" id="DF143323">
    <property type="protein sequence ID" value="GAA38807.2"/>
    <property type="molecule type" value="Genomic_DNA"/>
</dbReference>
<reference key="2">
    <citation type="submission" date="2011-10" db="EMBL/GenBank/DDBJ databases">
        <title>The genome and transcriptome sequence of Clonorchis sinensis provide insights into the carcinogenic liver fluke.</title>
        <authorList>
            <person name="Wang X."/>
            <person name="Huang Y."/>
            <person name="Chen W."/>
            <person name="Liu H."/>
            <person name="Guo L."/>
            <person name="Chen Y."/>
            <person name="Luo F."/>
            <person name="Zhou W."/>
            <person name="Sun J."/>
            <person name="Mao Q."/>
            <person name="Liang P."/>
            <person name="Zhou C."/>
            <person name="Tian Y."/>
            <person name="Men J."/>
            <person name="Lv X."/>
            <person name="Huang L."/>
            <person name="Zhou J."/>
            <person name="Hu Y."/>
            <person name="Li R."/>
            <person name="Zhang F."/>
            <person name="Lei H."/>
            <person name="Li X."/>
            <person name="Hu X."/>
            <person name="Liang C."/>
            <person name="Xu J."/>
            <person name="Wu Z."/>
            <person name="Yu X."/>
        </authorList>
    </citation>
    <scope>NUCLEOTIDE SEQUENCE</scope>
    <source>
        <strain>Henan</strain>
    </source>
</reference>
<dbReference type="InterPro" id="IPR005225">
    <property type="entry name" value="Small_GTP-bd"/>
</dbReference>
<dbReference type="FunFam" id="3.40.50.10050:FF:000002">
    <property type="entry name" value="Eukaryotic translation initiation factor 5B"/>
    <property type="match status" value="1"/>
</dbReference>
<feature type="domain" description="Tr-type G" evidence="14">
    <location>
        <begin position="262"/>
        <end position="480"/>
    </location>
</feature>
<dbReference type="NCBIfam" id="NF003078">
    <property type="entry name" value="PRK04004.1"/>
    <property type="match status" value="1"/>
</dbReference>
<dbReference type="InterPro" id="IPR015760">
    <property type="entry name" value="TIF_IF2"/>
</dbReference>
<keyword evidence="7" id="KW-0479">Metal-binding</keyword>
<keyword evidence="11" id="KW-0342">GTP-binding</keyword>
<accession>H2KS81</accession>
<dbReference type="SUPFAM" id="SSF50447">
    <property type="entry name" value="Translation proteins"/>
    <property type="match status" value="1"/>
</dbReference>
<keyword evidence="16" id="KW-1185">Reference proteome</keyword>
<dbReference type="InterPro" id="IPR029459">
    <property type="entry name" value="EFTU-type"/>
</dbReference>
<evidence type="ECO:0000256" key="13">
    <source>
        <dbReference type="SAM" id="MobiDB-lite"/>
    </source>
</evidence>
<organism evidence="15 16">
    <name type="scientific">Clonorchis sinensis</name>
    <name type="common">Chinese liver fluke</name>
    <dbReference type="NCBI Taxonomy" id="79923"/>
    <lineage>
        <taxon>Eukaryota</taxon>
        <taxon>Metazoa</taxon>
        <taxon>Spiralia</taxon>
        <taxon>Lophotrochozoa</taxon>
        <taxon>Platyhelminthes</taxon>
        <taxon>Trematoda</taxon>
        <taxon>Digenea</taxon>
        <taxon>Opisthorchiida</taxon>
        <taxon>Opisthorchiata</taxon>
        <taxon>Opisthorchiidae</taxon>
        <taxon>Clonorchis</taxon>
    </lineage>
</organism>
<evidence type="ECO:0000256" key="1">
    <source>
        <dbReference type="ARBA" id="ARBA00004496"/>
    </source>
</evidence>
<dbReference type="FunFam" id="2.40.30.10:FF:000013">
    <property type="entry name" value="eukaryotic translation initiation factor 5B"/>
    <property type="match status" value="1"/>
</dbReference>
<evidence type="ECO:0000256" key="7">
    <source>
        <dbReference type="ARBA" id="ARBA00022723"/>
    </source>
</evidence>
<dbReference type="EC" id="3.6.5.3" evidence="3"/>
<dbReference type="CDD" id="cd10442">
    <property type="entry name" value="GIY-YIG_PLEs"/>
    <property type="match status" value="1"/>
</dbReference>
<dbReference type="CDD" id="cd01887">
    <property type="entry name" value="IF2_eIF5B"/>
    <property type="match status" value="1"/>
</dbReference>
<dbReference type="InterPro" id="IPR023115">
    <property type="entry name" value="TIF_IF2_dom3"/>
</dbReference>
<dbReference type="GO" id="GO:0003924">
    <property type="term" value="F:GTPase activity"/>
    <property type="evidence" value="ECO:0007669"/>
    <property type="project" value="InterPro"/>
</dbReference>
<evidence type="ECO:0000256" key="11">
    <source>
        <dbReference type="ARBA" id="ARBA00023134"/>
    </source>
</evidence>
<reference evidence="15" key="1">
    <citation type="journal article" date="2011" name="Genome Biol.">
        <title>The draft genome of the carcinogenic human liver fluke Clonorchis sinensis.</title>
        <authorList>
            <person name="Wang X."/>
            <person name="Chen W."/>
            <person name="Huang Y."/>
            <person name="Sun J."/>
            <person name="Men J."/>
            <person name="Liu H."/>
            <person name="Luo F."/>
            <person name="Guo L."/>
            <person name="Lv X."/>
            <person name="Deng C."/>
            <person name="Zhou C."/>
            <person name="Fan Y."/>
            <person name="Li X."/>
            <person name="Huang L."/>
            <person name="Hu Y."/>
            <person name="Liang C."/>
            <person name="Hu X."/>
            <person name="Xu J."/>
            <person name="Yu X."/>
        </authorList>
    </citation>
    <scope>NUCLEOTIDE SEQUENCE [LARGE SCALE GENOMIC DNA]</scope>
    <source>
        <strain evidence="15">Henan</strain>
    </source>
</reference>
<evidence type="ECO:0000256" key="2">
    <source>
        <dbReference type="ARBA" id="ARBA00007733"/>
    </source>
</evidence>
<dbReference type="Pfam" id="PF00009">
    <property type="entry name" value="GTP_EFTU"/>
    <property type="match status" value="1"/>
</dbReference>
<evidence type="ECO:0000256" key="6">
    <source>
        <dbReference type="ARBA" id="ARBA00022540"/>
    </source>
</evidence>
<keyword evidence="6 15" id="KW-0396">Initiation factor</keyword>
<evidence type="ECO:0000256" key="8">
    <source>
        <dbReference type="ARBA" id="ARBA00022741"/>
    </source>
</evidence>
<dbReference type="Proteomes" id="UP000008909">
    <property type="component" value="Unassembled WGS sequence"/>
</dbReference>
<dbReference type="Pfam" id="PF11987">
    <property type="entry name" value="IF-2"/>
    <property type="match status" value="1"/>
</dbReference>
<protein>
    <recommendedName>
        <fullName evidence="4">Eukaryotic translation initiation factor 5B</fullName>
        <ecNumber evidence="3">3.6.5.3</ecNumber>
    </recommendedName>
    <alternativeName>
        <fullName evidence="12">Translation initiation factor IF-2</fullName>
    </alternativeName>
</protein>
<dbReference type="Gene3D" id="3.40.50.10050">
    <property type="entry name" value="Translation initiation factor IF- 2, domain 3"/>
    <property type="match status" value="1"/>
</dbReference>
<dbReference type="Gene3D" id="3.40.50.300">
    <property type="entry name" value="P-loop containing nucleotide triphosphate hydrolases"/>
    <property type="match status" value="1"/>
</dbReference>
<dbReference type="InterPro" id="IPR027417">
    <property type="entry name" value="P-loop_NTPase"/>
</dbReference>
<dbReference type="GO" id="GO:0003743">
    <property type="term" value="F:translation initiation factor activity"/>
    <property type="evidence" value="ECO:0007669"/>
    <property type="project" value="UniProtKB-KW"/>
</dbReference>
<feature type="compositionally biased region" description="Basic and acidic residues" evidence="13">
    <location>
        <begin position="131"/>
        <end position="143"/>
    </location>
</feature>
<evidence type="ECO:0000256" key="3">
    <source>
        <dbReference type="ARBA" id="ARBA00011986"/>
    </source>
</evidence>